<protein>
    <submittedName>
        <fullName evidence="1">Uncharacterized protein</fullName>
    </submittedName>
</protein>
<accession>A0A0A9CUE9</accession>
<name>A0A0A9CUE9_ARUDO</name>
<evidence type="ECO:0000313" key="1">
    <source>
        <dbReference type="EMBL" id="JAD77020.1"/>
    </source>
</evidence>
<reference evidence="1" key="1">
    <citation type="submission" date="2014-09" db="EMBL/GenBank/DDBJ databases">
        <authorList>
            <person name="Magalhaes I.L.F."/>
            <person name="Oliveira U."/>
            <person name="Santos F.R."/>
            <person name="Vidigal T.H.D.A."/>
            <person name="Brescovit A.D."/>
            <person name="Santos A.J."/>
        </authorList>
    </citation>
    <scope>NUCLEOTIDE SEQUENCE</scope>
    <source>
        <tissue evidence="1">Shoot tissue taken approximately 20 cm above the soil surface</tissue>
    </source>
</reference>
<proteinExistence type="predicted"/>
<dbReference type="EMBL" id="GBRH01220875">
    <property type="protein sequence ID" value="JAD77020.1"/>
    <property type="molecule type" value="Transcribed_RNA"/>
</dbReference>
<organism evidence="1">
    <name type="scientific">Arundo donax</name>
    <name type="common">Giant reed</name>
    <name type="synonym">Donax arundinaceus</name>
    <dbReference type="NCBI Taxonomy" id="35708"/>
    <lineage>
        <taxon>Eukaryota</taxon>
        <taxon>Viridiplantae</taxon>
        <taxon>Streptophyta</taxon>
        <taxon>Embryophyta</taxon>
        <taxon>Tracheophyta</taxon>
        <taxon>Spermatophyta</taxon>
        <taxon>Magnoliopsida</taxon>
        <taxon>Liliopsida</taxon>
        <taxon>Poales</taxon>
        <taxon>Poaceae</taxon>
        <taxon>PACMAD clade</taxon>
        <taxon>Arundinoideae</taxon>
        <taxon>Arundineae</taxon>
        <taxon>Arundo</taxon>
    </lineage>
</organism>
<reference evidence="1" key="2">
    <citation type="journal article" date="2015" name="Data Brief">
        <title>Shoot transcriptome of the giant reed, Arundo donax.</title>
        <authorList>
            <person name="Barrero R.A."/>
            <person name="Guerrero F.D."/>
            <person name="Moolhuijzen P."/>
            <person name="Goolsby J.A."/>
            <person name="Tidwell J."/>
            <person name="Bellgard S.E."/>
            <person name="Bellgard M.I."/>
        </authorList>
    </citation>
    <scope>NUCLEOTIDE SEQUENCE</scope>
    <source>
        <tissue evidence="1">Shoot tissue taken approximately 20 cm above the soil surface</tissue>
    </source>
</reference>
<sequence>MLQCEMALSPTTVMSVATGQLYSCEVALHPGLRFCFQSNQDRKGSLHSSSSLTALFHRSLNFSNSADDCLLIWVLKSNDRRGVLLLSDGPPKDGIP</sequence>
<dbReference type="AlphaFoldDB" id="A0A0A9CUE9"/>